<proteinExistence type="predicted"/>
<feature type="signal peptide" evidence="2">
    <location>
        <begin position="1"/>
        <end position="21"/>
    </location>
</feature>
<name>A0ABW0MXZ5_9ACTN</name>
<dbReference type="EMBL" id="JBHSMD010000002">
    <property type="protein sequence ID" value="MFC5493126.1"/>
    <property type="molecule type" value="Genomic_DNA"/>
</dbReference>
<evidence type="ECO:0000256" key="1">
    <source>
        <dbReference type="SAM" id="MobiDB-lite"/>
    </source>
</evidence>
<comment type="caution">
    <text evidence="3">The sequence shown here is derived from an EMBL/GenBank/DDBJ whole genome shotgun (WGS) entry which is preliminary data.</text>
</comment>
<evidence type="ECO:0000256" key="2">
    <source>
        <dbReference type="SAM" id="SignalP"/>
    </source>
</evidence>
<dbReference type="RefSeq" id="WP_345171936.1">
    <property type="nucleotide sequence ID" value="NZ_BAABFQ010000003.1"/>
</dbReference>
<dbReference type="Proteomes" id="UP001595956">
    <property type="component" value="Unassembled WGS sequence"/>
</dbReference>
<organism evidence="3 4">
    <name type="scientific">Nocardioides caricicola</name>
    <dbReference type="NCBI Taxonomy" id="634770"/>
    <lineage>
        <taxon>Bacteria</taxon>
        <taxon>Bacillati</taxon>
        <taxon>Actinomycetota</taxon>
        <taxon>Actinomycetes</taxon>
        <taxon>Propionibacteriales</taxon>
        <taxon>Nocardioidaceae</taxon>
        <taxon>Nocardioides</taxon>
    </lineage>
</organism>
<sequence>MTLATASSVLLISALAGCGGASDDAAEATDEPTAQTQRQLPPGASGLVADVDGRTAQVQSDQSGQVAVSWTSDTTFTQEVDASLEDVTVGDVVMVTSADDGTAATVRIMPDGAAQRPEGMPEDLPSDLPSDLPEGDGPPGGFGILGEVAAVSADGFTVSSNDGEVAVTVGAGTTYTTTGDATADAVRTGVCVSAQGDTDDTGALTATSISVTRAVDGECGGRMPGAPS</sequence>
<evidence type="ECO:0008006" key="5">
    <source>
        <dbReference type="Google" id="ProtNLM"/>
    </source>
</evidence>
<reference evidence="4" key="1">
    <citation type="journal article" date="2019" name="Int. J. Syst. Evol. Microbiol.">
        <title>The Global Catalogue of Microorganisms (GCM) 10K type strain sequencing project: providing services to taxonomists for standard genome sequencing and annotation.</title>
        <authorList>
            <consortium name="The Broad Institute Genomics Platform"/>
            <consortium name="The Broad Institute Genome Sequencing Center for Infectious Disease"/>
            <person name="Wu L."/>
            <person name="Ma J."/>
        </authorList>
    </citation>
    <scope>NUCLEOTIDE SEQUENCE [LARGE SCALE GENOMIC DNA]</scope>
    <source>
        <strain evidence="4">KACC 13778</strain>
    </source>
</reference>
<feature type="region of interest" description="Disordered" evidence="1">
    <location>
        <begin position="20"/>
        <end position="48"/>
    </location>
</feature>
<evidence type="ECO:0000313" key="3">
    <source>
        <dbReference type="EMBL" id="MFC5493126.1"/>
    </source>
</evidence>
<keyword evidence="2" id="KW-0732">Signal</keyword>
<evidence type="ECO:0000313" key="4">
    <source>
        <dbReference type="Proteomes" id="UP001595956"/>
    </source>
</evidence>
<protein>
    <recommendedName>
        <fullName evidence="5">DUF5666 domain-containing protein</fullName>
    </recommendedName>
</protein>
<gene>
    <name evidence="3" type="ORF">ACFPKY_08440</name>
</gene>
<keyword evidence="4" id="KW-1185">Reference proteome</keyword>
<accession>A0ABW0MXZ5</accession>
<feature type="chain" id="PRO_5047382349" description="DUF5666 domain-containing protein" evidence="2">
    <location>
        <begin position="22"/>
        <end position="228"/>
    </location>
</feature>
<feature type="region of interest" description="Disordered" evidence="1">
    <location>
        <begin position="113"/>
        <end position="136"/>
    </location>
</feature>